<protein>
    <submittedName>
        <fullName evidence="1">Uncharacterized protein</fullName>
    </submittedName>
</protein>
<evidence type="ECO:0000313" key="1">
    <source>
        <dbReference type="EMBL" id="JAH43582.1"/>
    </source>
</evidence>
<proteinExistence type="predicted"/>
<reference evidence="1" key="1">
    <citation type="submission" date="2014-11" db="EMBL/GenBank/DDBJ databases">
        <authorList>
            <person name="Amaro Gonzalez C."/>
        </authorList>
    </citation>
    <scope>NUCLEOTIDE SEQUENCE</scope>
</reference>
<reference evidence="1" key="2">
    <citation type="journal article" date="2015" name="Fish Shellfish Immunol.">
        <title>Early steps in the European eel (Anguilla anguilla)-Vibrio vulnificus interaction in the gills: Role of the RtxA13 toxin.</title>
        <authorList>
            <person name="Callol A."/>
            <person name="Pajuelo D."/>
            <person name="Ebbesson L."/>
            <person name="Teles M."/>
            <person name="MacKenzie S."/>
            <person name="Amaro C."/>
        </authorList>
    </citation>
    <scope>NUCLEOTIDE SEQUENCE</scope>
</reference>
<sequence length="31" mass="3514">MTQQGPQKSLKCRFGLDDPATPFIQEELSFT</sequence>
<dbReference type="AlphaFoldDB" id="A0A0E9SQR0"/>
<dbReference type="EMBL" id="GBXM01064995">
    <property type="protein sequence ID" value="JAH43582.1"/>
    <property type="molecule type" value="Transcribed_RNA"/>
</dbReference>
<name>A0A0E9SQR0_ANGAN</name>
<organism evidence="1">
    <name type="scientific">Anguilla anguilla</name>
    <name type="common">European freshwater eel</name>
    <name type="synonym">Muraena anguilla</name>
    <dbReference type="NCBI Taxonomy" id="7936"/>
    <lineage>
        <taxon>Eukaryota</taxon>
        <taxon>Metazoa</taxon>
        <taxon>Chordata</taxon>
        <taxon>Craniata</taxon>
        <taxon>Vertebrata</taxon>
        <taxon>Euteleostomi</taxon>
        <taxon>Actinopterygii</taxon>
        <taxon>Neopterygii</taxon>
        <taxon>Teleostei</taxon>
        <taxon>Anguilliformes</taxon>
        <taxon>Anguillidae</taxon>
        <taxon>Anguilla</taxon>
    </lineage>
</organism>
<accession>A0A0E9SQR0</accession>